<dbReference type="GO" id="GO:0031428">
    <property type="term" value="C:box C/D methylation guide snoRNP complex"/>
    <property type="evidence" value="ECO:0007669"/>
    <property type="project" value="InterPro"/>
</dbReference>
<dbReference type="Proteomes" id="UP000224634">
    <property type="component" value="Unassembled WGS sequence"/>
</dbReference>
<dbReference type="PROSITE" id="PS51358">
    <property type="entry name" value="NOP"/>
    <property type="match status" value="1"/>
</dbReference>
<feature type="region of interest" description="Disordered" evidence="8">
    <location>
        <begin position="450"/>
        <end position="508"/>
    </location>
</feature>
<keyword evidence="3" id="KW-0690">Ribosome biogenesis</keyword>
<dbReference type="Pfam" id="PF01798">
    <property type="entry name" value="Nop"/>
    <property type="match status" value="1"/>
</dbReference>
<dbReference type="InterPro" id="IPR042239">
    <property type="entry name" value="Nop_C"/>
</dbReference>
<evidence type="ECO:0000256" key="2">
    <source>
        <dbReference type="ARBA" id="ARBA00009211"/>
    </source>
</evidence>
<dbReference type="Gene3D" id="1.10.246.90">
    <property type="entry name" value="Nop domain"/>
    <property type="match status" value="1"/>
</dbReference>
<dbReference type="EMBL" id="PDNA01000056">
    <property type="protein sequence ID" value="PGH18655.1"/>
    <property type="molecule type" value="Genomic_DNA"/>
</dbReference>
<evidence type="ECO:0000256" key="7">
    <source>
        <dbReference type="ARBA" id="ARBA00056216"/>
    </source>
</evidence>
<evidence type="ECO:0000256" key="8">
    <source>
        <dbReference type="SAM" id="MobiDB-lite"/>
    </source>
</evidence>
<keyword evidence="4" id="KW-0539">Nucleus</keyword>
<dbReference type="SMART" id="SM00931">
    <property type="entry name" value="NOSIC"/>
    <property type="match status" value="1"/>
</dbReference>
<evidence type="ECO:0000313" key="11">
    <source>
        <dbReference type="Proteomes" id="UP000224634"/>
    </source>
</evidence>
<evidence type="ECO:0000256" key="6">
    <source>
        <dbReference type="ARBA" id="ARBA00040742"/>
    </source>
</evidence>
<dbReference type="InterPro" id="IPR012976">
    <property type="entry name" value="NOSIC"/>
</dbReference>
<feature type="compositionally biased region" description="Basic and acidic residues" evidence="8">
    <location>
        <begin position="450"/>
        <end position="459"/>
    </location>
</feature>
<dbReference type="GO" id="GO:0032040">
    <property type="term" value="C:small-subunit processome"/>
    <property type="evidence" value="ECO:0007669"/>
    <property type="project" value="InterPro"/>
</dbReference>
<evidence type="ECO:0000256" key="1">
    <source>
        <dbReference type="ARBA" id="ARBA00004604"/>
    </source>
</evidence>
<organism evidence="10 11">
    <name type="scientific">Polytolypa hystricis (strain UAMH7299)</name>
    <dbReference type="NCBI Taxonomy" id="1447883"/>
    <lineage>
        <taxon>Eukaryota</taxon>
        <taxon>Fungi</taxon>
        <taxon>Dikarya</taxon>
        <taxon>Ascomycota</taxon>
        <taxon>Pezizomycotina</taxon>
        <taxon>Eurotiomycetes</taxon>
        <taxon>Eurotiomycetidae</taxon>
        <taxon>Onygenales</taxon>
        <taxon>Onygenales incertae sedis</taxon>
        <taxon>Polytolypa</taxon>
    </lineage>
</organism>
<dbReference type="InterPro" id="IPR036070">
    <property type="entry name" value="Nop_dom_sf"/>
</dbReference>
<protein>
    <recommendedName>
        <fullName evidence="6">Nucleolar protein 56</fullName>
    </recommendedName>
</protein>
<dbReference type="InterPro" id="IPR045056">
    <property type="entry name" value="Nop56/Nop58"/>
</dbReference>
<evidence type="ECO:0000313" key="10">
    <source>
        <dbReference type="EMBL" id="PGH18655.1"/>
    </source>
</evidence>
<dbReference type="PANTHER" id="PTHR10894">
    <property type="entry name" value="NUCLEOLAR PROTEIN 5 NUCLEOLAR PROTEIN NOP5 NOP58"/>
    <property type="match status" value="1"/>
</dbReference>
<dbReference type="GO" id="GO:0030515">
    <property type="term" value="F:snoRNA binding"/>
    <property type="evidence" value="ECO:0007669"/>
    <property type="project" value="InterPro"/>
</dbReference>
<comment type="function">
    <text evidence="7">Required for 60S ribosomal subunit synthesis.</text>
</comment>
<dbReference type="SUPFAM" id="SSF89124">
    <property type="entry name" value="Nop domain"/>
    <property type="match status" value="1"/>
</dbReference>
<gene>
    <name evidence="10" type="ORF">AJ80_04402</name>
</gene>
<feature type="domain" description="Nop" evidence="9">
    <location>
        <begin position="299"/>
        <end position="417"/>
    </location>
</feature>
<dbReference type="FunFam" id="1.10.287.4070:FF:000002">
    <property type="entry name" value="Nucleolar protein 56"/>
    <property type="match status" value="1"/>
</dbReference>
<name>A0A2B7YBK9_POLH7</name>
<evidence type="ECO:0000256" key="4">
    <source>
        <dbReference type="ARBA" id="ARBA00023242"/>
    </source>
</evidence>
<dbReference type="FunFam" id="1.10.246.90:FF:000001">
    <property type="entry name" value="Nucleolar protein 56"/>
    <property type="match status" value="1"/>
</dbReference>
<evidence type="ECO:0000256" key="3">
    <source>
        <dbReference type="ARBA" id="ARBA00022517"/>
    </source>
</evidence>
<dbReference type="InterPro" id="IPR012974">
    <property type="entry name" value="NOP58/56_N"/>
</dbReference>
<dbReference type="STRING" id="1447883.A0A2B7YBK9"/>
<dbReference type="PANTHER" id="PTHR10894:SF0">
    <property type="entry name" value="NUCLEOLAR PROTEIN 56"/>
    <property type="match status" value="1"/>
</dbReference>
<dbReference type="InterPro" id="IPR002687">
    <property type="entry name" value="Nop_dom"/>
</dbReference>
<sequence>MADFLLYEGPMGYSIFKVVHQADSVGNRLKEVQEGMQDLAKFGKMVELTGFLPFENNKQALGEINDISEGVASESLVSFLDLNLPKPSKKKKVVLGLSDKALAGSIKAAFDFVECETGDTSEVVQDMLRGVRMYAGKLLKQLREGDINTAQLGLGHAYSRAKVKFSVQRDDNHIIQAIAILDQLDKAINTFSMRVREWYSWHFPELVKIVSDNQRYATVAHFVRNKKELTDDKLHDLAALVDDDEAVAKSIIEAAKHSMGQDISETDMENVIAFAQRVVNLAKYRKNLHAYLVSKMSVVAPNLAALIGEIVGARLISHAGSLTNLSKYPASTVQILGAEKALFRALKTKGNTPKYGLLYHSSFIGRAGPKNKGRISRFLANKCSIASRIDNFSESPNTTFGDALRQQVEERLEFYASGAPPMKNEVAMKNAMDSVLADIQIDDAEDDIEMKDAAADKAEKKSKKEKKDKKDKKEKKSRKSDVGEAEETPKKKRKRDSEVGSSKKKSKA</sequence>
<keyword evidence="5" id="KW-0687">Ribonucleoprotein</keyword>
<reference evidence="10 11" key="1">
    <citation type="submission" date="2017-10" db="EMBL/GenBank/DDBJ databases">
        <title>Comparative genomics in systemic dimorphic fungi from Ajellomycetaceae.</title>
        <authorList>
            <person name="Munoz J.F."/>
            <person name="Mcewen J.G."/>
            <person name="Clay O.K."/>
            <person name="Cuomo C.A."/>
        </authorList>
    </citation>
    <scope>NUCLEOTIDE SEQUENCE [LARGE SCALE GENOMIC DNA]</scope>
    <source>
        <strain evidence="10 11">UAMH7299</strain>
    </source>
</reference>
<accession>A0A2B7YBK9</accession>
<evidence type="ECO:0000259" key="9">
    <source>
        <dbReference type="PROSITE" id="PS51358"/>
    </source>
</evidence>
<evidence type="ECO:0000256" key="5">
    <source>
        <dbReference type="ARBA" id="ARBA00023274"/>
    </source>
</evidence>
<dbReference type="AlphaFoldDB" id="A0A2B7YBK9"/>
<keyword evidence="11" id="KW-1185">Reference proteome</keyword>
<dbReference type="OrthoDB" id="6780543at2759"/>
<dbReference type="Pfam" id="PF08156">
    <property type="entry name" value="NOP5NT"/>
    <property type="match status" value="1"/>
</dbReference>
<comment type="subcellular location">
    <subcellularLocation>
        <location evidence="1">Nucleus</location>
        <location evidence="1">Nucleolus</location>
    </subcellularLocation>
</comment>
<comment type="caution">
    <text evidence="10">The sequence shown here is derived from an EMBL/GenBank/DDBJ whole genome shotgun (WGS) entry which is preliminary data.</text>
</comment>
<dbReference type="GO" id="GO:0042254">
    <property type="term" value="P:ribosome biogenesis"/>
    <property type="evidence" value="ECO:0007669"/>
    <property type="project" value="UniProtKB-KW"/>
</dbReference>
<comment type="similarity">
    <text evidence="2">Belongs to the NOP5/NOP56 family.</text>
</comment>
<proteinExistence type="inferred from homology"/>
<feature type="compositionally biased region" description="Basic residues" evidence="8">
    <location>
        <begin position="460"/>
        <end position="478"/>
    </location>
</feature>
<dbReference type="Gene3D" id="1.10.287.4070">
    <property type="match status" value="1"/>
</dbReference>